<evidence type="ECO:0000313" key="3">
    <source>
        <dbReference type="RefSeq" id="XP_034269069.1"/>
    </source>
</evidence>
<dbReference type="KEGG" id="pgut:117663227"/>
<dbReference type="CTD" id="55721"/>
<evidence type="ECO:0000256" key="1">
    <source>
        <dbReference type="SAM" id="MobiDB-lite"/>
    </source>
</evidence>
<dbReference type="PANTHER" id="PTHR16049:SF8">
    <property type="entry name" value="IQ DOMAIN-CONTAINING PROTEIN C"/>
    <property type="match status" value="1"/>
</dbReference>
<gene>
    <name evidence="3" type="primary">IQCC</name>
</gene>
<dbReference type="PANTHER" id="PTHR16049">
    <property type="entry name" value="IQ DOMAIN-CONTAINING PROTEIN C"/>
    <property type="match status" value="1"/>
</dbReference>
<dbReference type="RefSeq" id="XP_034269069.1">
    <property type="nucleotide sequence ID" value="XM_034413178.2"/>
</dbReference>
<dbReference type="AlphaFoldDB" id="A0A6P9BG56"/>
<protein>
    <submittedName>
        <fullName evidence="3">IQ domain-containing protein C isoform X1</fullName>
    </submittedName>
</protein>
<keyword evidence="2" id="KW-1185">Reference proteome</keyword>
<dbReference type="Proteomes" id="UP001652622">
    <property type="component" value="Unplaced"/>
</dbReference>
<accession>A0A6P9BG56</accession>
<name>A0A6P9BG56_PANGU</name>
<dbReference type="InterPro" id="IPR042506">
    <property type="entry name" value="IQCC"/>
</dbReference>
<sequence>MMGPDAQRSWKADPAQAAAGCGASRSSLTSSEGAVAVSRSRMRGEAAAAARLQAVVRGYLIRKRLQSIRSKYESIVKEIEGDLDWVQWTGHFFPRPAFLSKSAKKSIKPFNREKVKIDKPQKQDAQYFQEISQSKQMCDFEMQFPSRLLAEVEPKEPKISEVGQQAVDAHSGNVCSLSGENEEGGEPSNASSDWSSTVLGMESPRMSQVFDPETQIGETSLRAHMRSFHTELEADTDPLPPERKQGAAGKVSAVLLLERPHPEVTIQIYKRNSKNWGLRKLFKAGRLFGTAVAEASFVHFWWSNISFTSICKAMVASDQWAFFPCQLH</sequence>
<reference evidence="3" key="1">
    <citation type="submission" date="2025-08" db="UniProtKB">
        <authorList>
            <consortium name="RefSeq"/>
        </authorList>
    </citation>
    <scope>IDENTIFICATION</scope>
    <source>
        <tissue evidence="3">Blood</tissue>
    </source>
</reference>
<dbReference type="GeneID" id="117663227"/>
<evidence type="ECO:0000313" key="2">
    <source>
        <dbReference type="Proteomes" id="UP001652622"/>
    </source>
</evidence>
<organism evidence="2 3">
    <name type="scientific">Pantherophis guttatus</name>
    <name type="common">Corn snake</name>
    <name type="synonym">Elaphe guttata</name>
    <dbReference type="NCBI Taxonomy" id="94885"/>
    <lineage>
        <taxon>Eukaryota</taxon>
        <taxon>Metazoa</taxon>
        <taxon>Chordata</taxon>
        <taxon>Craniata</taxon>
        <taxon>Vertebrata</taxon>
        <taxon>Euteleostomi</taxon>
        <taxon>Lepidosauria</taxon>
        <taxon>Squamata</taxon>
        <taxon>Bifurcata</taxon>
        <taxon>Unidentata</taxon>
        <taxon>Episquamata</taxon>
        <taxon>Toxicofera</taxon>
        <taxon>Serpentes</taxon>
        <taxon>Colubroidea</taxon>
        <taxon>Colubridae</taxon>
        <taxon>Colubrinae</taxon>
        <taxon>Pantherophis</taxon>
    </lineage>
</organism>
<dbReference type="InParanoid" id="A0A6P9BG56"/>
<dbReference type="PROSITE" id="PS50096">
    <property type="entry name" value="IQ"/>
    <property type="match status" value="1"/>
</dbReference>
<proteinExistence type="predicted"/>
<feature type="region of interest" description="Disordered" evidence="1">
    <location>
        <begin position="173"/>
        <end position="197"/>
    </location>
</feature>